<dbReference type="Proteomes" id="UP000823775">
    <property type="component" value="Unassembled WGS sequence"/>
</dbReference>
<dbReference type="Pfam" id="PF00067">
    <property type="entry name" value="p450"/>
    <property type="match status" value="1"/>
</dbReference>
<dbReference type="InterPro" id="IPR002401">
    <property type="entry name" value="Cyt_P450_E_grp-I"/>
</dbReference>
<accession>A0ABS8WY57</accession>
<evidence type="ECO:0008006" key="4">
    <source>
        <dbReference type="Google" id="ProtNLM"/>
    </source>
</evidence>
<sequence length="108" mass="12086">MSGTDFSKLPYLQCVAKEALRLHPPTPLMLPHKASVSVKIGGYDIPKRSIVHVNIWAIARDPAVRKDPLEFRPERKADLPWCTTCYQLGHVYVELFVASFYMVSASGG</sequence>
<protein>
    <recommendedName>
        <fullName evidence="4">Cytochrome P450</fullName>
    </recommendedName>
</protein>
<dbReference type="PRINTS" id="PR00463">
    <property type="entry name" value="EP450I"/>
</dbReference>
<dbReference type="SUPFAM" id="SSF48264">
    <property type="entry name" value="Cytochrome P450"/>
    <property type="match status" value="1"/>
</dbReference>
<reference evidence="2 3" key="1">
    <citation type="journal article" date="2021" name="BMC Genomics">
        <title>Datura genome reveals duplications of psychoactive alkaloid biosynthetic genes and high mutation rate following tissue culture.</title>
        <authorList>
            <person name="Rajewski A."/>
            <person name="Carter-House D."/>
            <person name="Stajich J."/>
            <person name="Litt A."/>
        </authorList>
    </citation>
    <scope>NUCLEOTIDE SEQUENCE [LARGE SCALE GENOMIC DNA]</scope>
    <source>
        <strain evidence="2">AR-01</strain>
    </source>
</reference>
<dbReference type="Gene3D" id="1.10.630.10">
    <property type="entry name" value="Cytochrome P450"/>
    <property type="match status" value="1"/>
</dbReference>
<comment type="caution">
    <text evidence="2">The sequence shown here is derived from an EMBL/GenBank/DDBJ whole genome shotgun (WGS) entry which is preliminary data.</text>
</comment>
<evidence type="ECO:0000313" key="3">
    <source>
        <dbReference type="Proteomes" id="UP000823775"/>
    </source>
</evidence>
<proteinExistence type="predicted"/>
<dbReference type="PANTHER" id="PTHR24281">
    <property type="entry name" value="STEROID 21-HYDROXYLASE-RELATED"/>
    <property type="match status" value="1"/>
</dbReference>
<keyword evidence="1" id="KW-0560">Oxidoreductase</keyword>
<gene>
    <name evidence="2" type="ORF">HAX54_009487</name>
</gene>
<dbReference type="InterPro" id="IPR036396">
    <property type="entry name" value="Cyt_P450_sf"/>
</dbReference>
<organism evidence="2 3">
    <name type="scientific">Datura stramonium</name>
    <name type="common">Jimsonweed</name>
    <name type="synonym">Common thornapple</name>
    <dbReference type="NCBI Taxonomy" id="4076"/>
    <lineage>
        <taxon>Eukaryota</taxon>
        <taxon>Viridiplantae</taxon>
        <taxon>Streptophyta</taxon>
        <taxon>Embryophyta</taxon>
        <taxon>Tracheophyta</taxon>
        <taxon>Spermatophyta</taxon>
        <taxon>Magnoliopsida</taxon>
        <taxon>eudicotyledons</taxon>
        <taxon>Gunneridae</taxon>
        <taxon>Pentapetalae</taxon>
        <taxon>asterids</taxon>
        <taxon>lamiids</taxon>
        <taxon>Solanales</taxon>
        <taxon>Solanaceae</taxon>
        <taxon>Solanoideae</taxon>
        <taxon>Datureae</taxon>
        <taxon>Datura</taxon>
    </lineage>
</organism>
<dbReference type="EMBL" id="JACEIK010015153">
    <property type="protein sequence ID" value="MCE3216930.1"/>
    <property type="molecule type" value="Genomic_DNA"/>
</dbReference>
<name>A0ABS8WY57_DATST</name>
<evidence type="ECO:0000313" key="2">
    <source>
        <dbReference type="EMBL" id="MCE3216930.1"/>
    </source>
</evidence>
<evidence type="ECO:0000256" key="1">
    <source>
        <dbReference type="ARBA" id="ARBA00023002"/>
    </source>
</evidence>
<keyword evidence="3" id="KW-1185">Reference proteome</keyword>
<dbReference type="InterPro" id="IPR001128">
    <property type="entry name" value="Cyt_P450"/>
</dbReference>